<proteinExistence type="predicted"/>
<reference evidence="1 2" key="1">
    <citation type="submission" date="2024-11" db="EMBL/GenBank/DDBJ databases">
        <authorList>
            <person name="Lucas J.A."/>
        </authorList>
    </citation>
    <scope>NUCLEOTIDE SEQUENCE [LARGE SCALE GENOMIC DNA]</scope>
    <source>
        <strain evidence="1 2">Z 5.4</strain>
    </source>
</reference>
<gene>
    <name evidence="1" type="ORF">ACJEBI_22445</name>
</gene>
<evidence type="ECO:0000313" key="1">
    <source>
        <dbReference type="EMBL" id="MFK9094221.1"/>
    </source>
</evidence>
<evidence type="ECO:0000313" key="2">
    <source>
        <dbReference type="Proteomes" id="UP001623041"/>
    </source>
</evidence>
<dbReference type="Proteomes" id="UP001623041">
    <property type="component" value="Unassembled WGS sequence"/>
</dbReference>
<sequence>MTVLFGSVEYYERELLHEAKQNHVNKQADDQISMTYSRLKNELLNDFVCEERIRVECLENLTQAFCRLFKPNMRATAQ</sequence>
<dbReference type="RefSeq" id="WP_406582696.1">
    <property type="nucleotide sequence ID" value="NZ_JBJHQH010000021.1"/>
</dbReference>
<comment type="caution">
    <text evidence="1">The sequence shown here is derived from an EMBL/GenBank/DDBJ whole genome shotgun (WGS) entry which is preliminary data.</text>
</comment>
<organism evidence="1 2">
    <name type="scientific">Bacillus salipaludis</name>
    <dbReference type="NCBI Taxonomy" id="2547811"/>
    <lineage>
        <taxon>Bacteria</taxon>
        <taxon>Bacillati</taxon>
        <taxon>Bacillota</taxon>
        <taxon>Bacilli</taxon>
        <taxon>Bacillales</taxon>
        <taxon>Bacillaceae</taxon>
        <taxon>Bacillus</taxon>
    </lineage>
</organism>
<name>A0ABW8RQ20_9BACI</name>
<protein>
    <submittedName>
        <fullName evidence="1">Uncharacterized protein</fullName>
    </submittedName>
</protein>
<accession>A0ABW8RQ20</accession>
<keyword evidence="2" id="KW-1185">Reference proteome</keyword>
<dbReference type="EMBL" id="JBJHQH010000021">
    <property type="protein sequence ID" value="MFK9094221.1"/>
    <property type="molecule type" value="Genomic_DNA"/>
</dbReference>